<sequence>MHATLAILNMYKRPLMSVFRVQAGRHGRATVKRKCAATARTWIRHGVCHTDGMSRGPGRVQRAILQAVEGGPLDVWTLTLYAQASESSTRRALRALARAGRVASLGYGVRGGQRWGLPVQVAAMRAVADSFENLPARMGARFACSFRRCLISAL</sequence>
<proteinExistence type="predicted"/>
<protein>
    <submittedName>
        <fullName evidence="1">Uncharacterized protein</fullName>
    </submittedName>
</protein>
<evidence type="ECO:0000313" key="2">
    <source>
        <dbReference type="Proteomes" id="UP000619376"/>
    </source>
</evidence>
<evidence type="ECO:0000313" key="1">
    <source>
        <dbReference type="EMBL" id="GHF32326.1"/>
    </source>
</evidence>
<reference evidence="2" key="1">
    <citation type="journal article" date="2019" name="Int. J. Syst. Evol. Microbiol.">
        <title>The Global Catalogue of Microorganisms (GCM) 10K type strain sequencing project: providing services to taxonomists for standard genome sequencing and annotation.</title>
        <authorList>
            <consortium name="The Broad Institute Genomics Platform"/>
            <consortium name="The Broad Institute Genome Sequencing Center for Infectious Disease"/>
            <person name="Wu L."/>
            <person name="Ma J."/>
        </authorList>
    </citation>
    <scope>NUCLEOTIDE SEQUENCE [LARGE SCALE GENOMIC DNA]</scope>
    <source>
        <strain evidence="2">CGMCC 1.18437</strain>
    </source>
</reference>
<organism evidence="1 2">
    <name type="scientific">Deinococcus metalli</name>
    <dbReference type="NCBI Taxonomy" id="1141878"/>
    <lineage>
        <taxon>Bacteria</taxon>
        <taxon>Thermotogati</taxon>
        <taxon>Deinococcota</taxon>
        <taxon>Deinococci</taxon>
        <taxon>Deinococcales</taxon>
        <taxon>Deinococcaceae</taxon>
        <taxon>Deinococcus</taxon>
    </lineage>
</organism>
<gene>
    <name evidence="1" type="ORF">GCM10017781_06200</name>
</gene>
<comment type="caution">
    <text evidence="1">The sequence shown here is derived from an EMBL/GenBank/DDBJ whole genome shotgun (WGS) entry which is preliminary data.</text>
</comment>
<dbReference type="EMBL" id="BNAJ01000001">
    <property type="protein sequence ID" value="GHF32326.1"/>
    <property type="molecule type" value="Genomic_DNA"/>
</dbReference>
<keyword evidence="2" id="KW-1185">Reference proteome</keyword>
<name>A0ABQ3JIQ5_9DEIO</name>
<accession>A0ABQ3JIQ5</accession>
<dbReference type="Proteomes" id="UP000619376">
    <property type="component" value="Unassembled WGS sequence"/>
</dbReference>